<dbReference type="Proteomes" id="UP000008068">
    <property type="component" value="Unassembled WGS sequence"/>
</dbReference>
<dbReference type="eggNOG" id="KOG1241">
    <property type="taxonomic scope" value="Eukaryota"/>
</dbReference>
<dbReference type="InParanoid" id="G0ND60"/>
<dbReference type="HOGENOM" id="CLU_797487_0_0_1"/>
<evidence type="ECO:0000313" key="8">
    <source>
        <dbReference type="Proteomes" id="UP000008068"/>
    </source>
</evidence>
<reference evidence="8" key="1">
    <citation type="submission" date="2011-07" db="EMBL/GenBank/DDBJ databases">
        <authorList>
            <consortium name="Caenorhabditis brenneri Sequencing and Analysis Consortium"/>
            <person name="Wilson R.K."/>
        </authorList>
    </citation>
    <scope>NUCLEOTIDE SEQUENCE [LARGE SCALE GENOMIC DNA]</scope>
    <source>
        <strain evidence="8">PB2801</strain>
    </source>
</reference>
<feature type="compositionally biased region" description="Basic and acidic residues" evidence="6">
    <location>
        <begin position="172"/>
        <end position="192"/>
    </location>
</feature>
<gene>
    <name evidence="7" type="ORF">CAEBREN_13585</name>
</gene>
<dbReference type="OMA" id="FELECSY"/>
<evidence type="ECO:0000256" key="3">
    <source>
        <dbReference type="ARBA" id="ARBA00022490"/>
    </source>
</evidence>
<dbReference type="GO" id="GO:0006606">
    <property type="term" value="P:protein import into nucleus"/>
    <property type="evidence" value="ECO:0007669"/>
    <property type="project" value="InterPro"/>
</dbReference>
<accession>G0ND60</accession>
<organism evidence="8">
    <name type="scientific">Caenorhabditis brenneri</name>
    <name type="common">Nematode worm</name>
    <dbReference type="NCBI Taxonomy" id="135651"/>
    <lineage>
        <taxon>Eukaryota</taxon>
        <taxon>Metazoa</taxon>
        <taxon>Ecdysozoa</taxon>
        <taxon>Nematoda</taxon>
        <taxon>Chromadorea</taxon>
        <taxon>Rhabditida</taxon>
        <taxon>Rhabditina</taxon>
        <taxon>Rhabditomorpha</taxon>
        <taxon>Rhabditoidea</taxon>
        <taxon>Rhabditidae</taxon>
        <taxon>Peloderinae</taxon>
        <taxon>Caenorhabditis</taxon>
    </lineage>
</organism>
<dbReference type="Pfam" id="PF13513">
    <property type="entry name" value="HEAT_EZ"/>
    <property type="match status" value="1"/>
</dbReference>
<evidence type="ECO:0000256" key="1">
    <source>
        <dbReference type="ARBA" id="ARBA00004496"/>
    </source>
</evidence>
<dbReference type="PANTHER" id="PTHR10527">
    <property type="entry name" value="IMPORTIN BETA"/>
    <property type="match status" value="1"/>
</dbReference>
<proteinExistence type="predicted"/>
<dbReference type="STRING" id="135651.G0ND60"/>
<protein>
    <submittedName>
        <fullName evidence="7">Uncharacterized protein</fullName>
    </submittedName>
</protein>
<dbReference type="InterPro" id="IPR016024">
    <property type="entry name" value="ARM-type_fold"/>
</dbReference>
<keyword evidence="2" id="KW-0813">Transport</keyword>
<dbReference type="GO" id="GO:0005737">
    <property type="term" value="C:cytoplasm"/>
    <property type="evidence" value="ECO:0007669"/>
    <property type="project" value="UniProtKB-SubCell"/>
</dbReference>
<dbReference type="InterPro" id="IPR011989">
    <property type="entry name" value="ARM-like"/>
</dbReference>
<dbReference type="EMBL" id="GL379866">
    <property type="protein sequence ID" value="EGT58183.1"/>
    <property type="molecule type" value="Genomic_DNA"/>
</dbReference>
<evidence type="ECO:0000256" key="2">
    <source>
        <dbReference type="ARBA" id="ARBA00022448"/>
    </source>
</evidence>
<evidence type="ECO:0000256" key="6">
    <source>
        <dbReference type="SAM" id="MobiDB-lite"/>
    </source>
</evidence>
<dbReference type="InterPro" id="IPR040122">
    <property type="entry name" value="Importin_beta"/>
</dbReference>
<dbReference type="AlphaFoldDB" id="G0ND60"/>
<comment type="subcellular location">
    <subcellularLocation>
        <location evidence="1">Cytoplasm</location>
    </subcellularLocation>
</comment>
<dbReference type="SUPFAM" id="SSF48371">
    <property type="entry name" value="ARM repeat"/>
    <property type="match status" value="1"/>
</dbReference>
<evidence type="ECO:0000256" key="5">
    <source>
        <dbReference type="ARBA" id="ARBA00022927"/>
    </source>
</evidence>
<feature type="region of interest" description="Disordered" evidence="6">
    <location>
        <begin position="172"/>
        <end position="197"/>
    </location>
</feature>
<dbReference type="Gene3D" id="1.25.10.10">
    <property type="entry name" value="Leucine-rich Repeat Variant"/>
    <property type="match status" value="2"/>
</dbReference>
<keyword evidence="8" id="KW-1185">Reference proteome</keyword>
<evidence type="ECO:0000313" key="7">
    <source>
        <dbReference type="EMBL" id="EGT58183.1"/>
    </source>
</evidence>
<keyword evidence="4" id="KW-0677">Repeat</keyword>
<sequence>MLAAQCVRDDIVKYVTPFFTNFINPDWKYKEAAIMAFGSIPDGPDQKKLLPMAQEALSAIVTAMSYKNVNVRDTAAWALGRVINTCSELANNAELLQSVLPALSNGLHQEPRVSVNVCWVSFSPKSFKFHQFIHFLGTDLPGQSLLRVSSHKLNRRLRTARHLRPLFGLRSDGQRAHQDHRQSRHKSIESSNHRLRSTHGVDQALAKGLQLGRSKHHCYHIEKAASKADKAQVRDLQAMLCATLQSVTRKMQPADIPAVGEFIINGLLQIMNRAAATESNAVIEEALLAVACLAEPRGLVNLNARNRAKQAPQGSECGWPAEDRKFVVFELECSYHPLHHQPNPSVTN</sequence>
<keyword evidence="3" id="KW-0963">Cytoplasm</keyword>
<keyword evidence="5" id="KW-0653">Protein transport</keyword>
<name>G0ND60_CAEBE</name>
<evidence type="ECO:0000256" key="4">
    <source>
        <dbReference type="ARBA" id="ARBA00022737"/>
    </source>
</evidence>
<dbReference type="OrthoDB" id="10263328at2759"/>